<comment type="caution">
    <text evidence="1">The sequence shown here is derived from an EMBL/GenBank/DDBJ whole genome shotgun (WGS) entry which is preliminary data.</text>
</comment>
<name>A0ABW5IXZ1_9FLAO</name>
<keyword evidence="2" id="KW-1185">Reference proteome</keyword>
<dbReference type="PROSITE" id="PS51257">
    <property type="entry name" value="PROKAR_LIPOPROTEIN"/>
    <property type="match status" value="1"/>
</dbReference>
<sequence length="270" mass="30417">MRNFKSTTNHNFAGMICSLLLLTFLFSCETEQIAEEEMVLDARVNAEFPTYHQGFNHDLHPWADSSIEGFWGWCGSIELQTRKSSDLAPSAGQGFATVMNGTCNEYWSAEFESSAPATFDEDLWSSSWPSSGFIHELDIYLDPAMYDEGAAFTYTNSLYYPALAYPFIYFVVDVVKTGEVLTVDGYPVEEAGWYTFRMVNDSDSMGMLSVDFELLDKGRLLYTASIDQTMYGEETSDFEAAKLGSGYIWFVSIAEGVELPIDEYRLRPGK</sequence>
<gene>
    <name evidence="1" type="ORF">ACFSTG_10645</name>
</gene>
<accession>A0ABW5IXZ1</accession>
<organism evidence="1 2">
    <name type="scientific">Salinimicrobium flavum</name>
    <dbReference type="NCBI Taxonomy" id="1737065"/>
    <lineage>
        <taxon>Bacteria</taxon>
        <taxon>Pseudomonadati</taxon>
        <taxon>Bacteroidota</taxon>
        <taxon>Flavobacteriia</taxon>
        <taxon>Flavobacteriales</taxon>
        <taxon>Flavobacteriaceae</taxon>
        <taxon>Salinimicrobium</taxon>
    </lineage>
</organism>
<dbReference type="Proteomes" id="UP001597468">
    <property type="component" value="Unassembled WGS sequence"/>
</dbReference>
<evidence type="ECO:0000313" key="2">
    <source>
        <dbReference type="Proteomes" id="UP001597468"/>
    </source>
</evidence>
<evidence type="ECO:0000313" key="1">
    <source>
        <dbReference type="EMBL" id="MFD2518353.1"/>
    </source>
</evidence>
<proteinExistence type="predicted"/>
<protein>
    <submittedName>
        <fullName evidence="1">Uncharacterized protein</fullName>
    </submittedName>
</protein>
<dbReference type="EMBL" id="JBHULT010000009">
    <property type="protein sequence ID" value="MFD2518353.1"/>
    <property type="molecule type" value="Genomic_DNA"/>
</dbReference>
<dbReference type="RefSeq" id="WP_380752309.1">
    <property type="nucleotide sequence ID" value="NZ_JBHULT010000009.1"/>
</dbReference>
<reference evidence="2" key="1">
    <citation type="journal article" date="2019" name="Int. J. Syst. Evol. Microbiol.">
        <title>The Global Catalogue of Microorganisms (GCM) 10K type strain sequencing project: providing services to taxonomists for standard genome sequencing and annotation.</title>
        <authorList>
            <consortium name="The Broad Institute Genomics Platform"/>
            <consortium name="The Broad Institute Genome Sequencing Center for Infectious Disease"/>
            <person name="Wu L."/>
            <person name="Ma J."/>
        </authorList>
    </citation>
    <scope>NUCLEOTIDE SEQUENCE [LARGE SCALE GENOMIC DNA]</scope>
    <source>
        <strain evidence="2">KCTC 42585</strain>
    </source>
</reference>